<reference evidence="1 2" key="1">
    <citation type="journal article" date="2018" name="Sci. Rep.">
        <title>Genomic signatures of local adaptation to the degree of environmental predictability in rotifers.</title>
        <authorList>
            <person name="Franch-Gras L."/>
            <person name="Hahn C."/>
            <person name="Garcia-Roger E.M."/>
            <person name="Carmona M.J."/>
            <person name="Serra M."/>
            <person name="Gomez A."/>
        </authorList>
    </citation>
    <scope>NUCLEOTIDE SEQUENCE [LARGE SCALE GENOMIC DNA]</scope>
    <source>
        <strain evidence="1">HYR1</strain>
    </source>
</reference>
<evidence type="ECO:0000313" key="1">
    <source>
        <dbReference type="EMBL" id="RNA12890.1"/>
    </source>
</evidence>
<gene>
    <name evidence="1" type="ORF">BpHYR1_035304</name>
</gene>
<protein>
    <submittedName>
        <fullName evidence="1">Uncharacterized protein</fullName>
    </submittedName>
</protein>
<accession>A0A3M7QNJ9</accession>
<comment type="caution">
    <text evidence="1">The sequence shown here is derived from an EMBL/GenBank/DDBJ whole genome shotgun (WGS) entry which is preliminary data.</text>
</comment>
<dbReference type="EMBL" id="REGN01005571">
    <property type="protein sequence ID" value="RNA12890.1"/>
    <property type="molecule type" value="Genomic_DNA"/>
</dbReference>
<organism evidence="1 2">
    <name type="scientific">Brachionus plicatilis</name>
    <name type="common">Marine rotifer</name>
    <name type="synonym">Brachionus muelleri</name>
    <dbReference type="NCBI Taxonomy" id="10195"/>
    <lineage>
        <taxon>Eukaryota</taxon>
        <taxon>Metazoa</taxon>
        <taxon>Spiralia</taxon>
        <taxon>Gnathifera</taxon>
        <taxon>Rotifera</taxon>
        <taxon>Eurotatoria</taxon>
        <taxon>Monogononta</taxon>
        <taxon>Pseudotrocha</taxon>
        <taxon>Ploima</taxon>
        <taxon>Brachionidae</taxon>
        <taxon>Brachionus</taxon>
    </lineage>
</organism>
<name>A0A3M7QNJ9_BRAPC</name>
<proteinExistence type="predicted"/>
<keyword evidence="2" id="KW-1185">Reference proteome</keyword>
<dbReference type="AlphaFoldDB" id="A0A3M7QNJ9"/>
<dbReference type="OrthoDB" id="10622796at2759"/>
<sequence length="143" mass="15804">MDTLACAESNKRNRLELKIFINSFQVTSPKSSPNPDFFPEPGTSLVHPPLTRTMFCSCKLCPSPGMDAALFIPCDILTFSIARIGIASIIHQSESRTNEISAVPDSQIEHLFKLHCAEVALDLPNDAEPFPYQKVLKESNKGK</sequence>
<dbReference type="Proteomes" id="UP000276133">
    <property type="component" value="Unassembled WGS sequence"/>
</dbReference>
<evidence type="ECO:0000313" key="2">
    <source>
        <dbReference type="Proteomes" id="UP000276133"/>
    </source>
</evidence>